<dbReference type="AlphaFoldDB" id="Q4UDE6"/>
<evidence type="ECO:0000256" key="3">
    <source>
        <dbReference type="ARBA" id="ARBA00022884"/>
    </source>
</evidence>
<dbReference type="InterPro" id="IPR012340">
    <property type="entry name" value="NA-bd_OB-fold"/>
</dbReference>
<keyword evidence="7" id="KW-1185">Reference proteome</keyword>
<dbReference type="FunCoup" id="Q4UDE6">
    <property type="interactions" value="467"/>
</dbReference>
<gene>
    <name evidence="6" type="ORF">TA14785</name>
</gene>
<sequence length="293" mass="33195">MMVDTNVVVPGDVVSSDSSFLLQGHGTYVSDKQLRASYLGSVKHVNQLVYVEPFGGKYVGQIGDIVIGVVDSIQGNKWLLDVNSVELAQLSILQVNTEELANRRKIDEDIYEMSNLFNVNDIVSCEIQRISSTGTIMLQTRTSKYGKLENGILVKIRPNLVIRKGKHIYDMVCGFSGYIWLTSQRAHELLKRQDDSLEKQNFITRVCTIRSILLMFSSKLIKVNFEVIEKAFNIYSHLFPDSCNCRMKPPCSMVVIKTVHLCPGGNLTIKYKTLELYALLPLYIYSKSRRLLN</sequence>
<feature type="domain" description="RRP4 S1" evidence="5">
    <location>
        <begin position="57"/>
        <end position="129"/>
    </location>
</feature>
<dbReference type="PANTHER" id="PTHR21321:SF4">
    <property type="entry name" value="EXOSOME COMPLEX COMPONENT RRP4"/>
    <property type="match status" value="1"/>
</dbReference>
<dbReference type="GO" id="GO:0071038">
    <property type="term" value="P:TRAMP-dependent tRNA surveillance pathway"/>
    <property type="evidence" value="ECO:0007669"/>
    <property type="project" value="TreeGrafter"/>
</dbReference>
<dbReference type="CDD" id="cd05789">
    <property type="entry name" value="S1_Rrp4"/>
    <property type="match status" value="1"/>
</dbReference>
<protein>
    <submittedName>
        <fullName evidence="6">Uncharacterized protein</fullName>
    </submittedName>
</protein>
<dbReference type="Gene3D" id="2.40.50.140">
    <property type="entry name" value="Nucleic acid-binding proteins"/>
    <property type="match status" value="1"/>
</dbReference>
<dbReference type="InterPro" id="IPR036612">
    <property type="entry name" value="KH_dom_type_1_sf"/>
</dbReference>
<dbReference type="RefSeq" id="XP_952625.1">
    <property type="nucleotide sequence ID" value="XM_947532.1"/>
</dbReference>
<dbReference type="GO" id="GO:0071035">
    <property type="term" value="P:nuclear polyadenylation-dependent rRNA catabolic process"/>
    <property type="evidence" value="ECO:0007669"/>
    <property type="project" value="TreeGrafter"/>
</dbReference>
<dbReference type="STRING" id="5874.Q4UDE6"/>
<dbReference type="KEGG" id="tan:TA14785"/>
<dbReference type="EMBL" id="CR940348">
    <property type="protein sequence ID" value="CAI74893.1"/>
    <property type="molecule type" value="Genomic_DNA"/>
</dbReference>
<dbReference type="GO" id="GO:0000176">
    <property type="term" value="C:nuclear exosome (RNase complex)"/>
    <property type="evidence" value="ECO:0007669"/>
    <property type="project" value="TreeGrafter"/>
</dbReference>
<dbReference type="GeneID" id="3862287"/>
<dbReference type="Gene3D" id="2.40.50.100">
    <property type="match status" value="1"/>
</dbReference>
<name>Q4UDE6_THEAN</name>
<dbReference type="SUPFAM" id="SSF50249">
    <property type="entry name" value="Nucleic acid-binding proteins"/>
    <property type="match status" value="1"/>
</dbReference>
<evidence type="ECO:0000256" key="1">
    <source>
        <dbReference type="ARBA" id="ARBA00004123"/>
    </source>
</evidence>
<dbReference type="InterPro" id="IPR026699">
    <property type="entry name" value="Exosome_RNA_bind1/RRP40/RRP4"/>
</dbReference>
<evidence type="ECO:0000259" key="5">
    <source>
        <dbReference type="Pfam" id="PF21266"/>
    </source>
</evidence>
<feature type="domain" description="Exosome complex component N-terminal" evidence="4">
    <location>
        <begin position="7"/>
        <end position="44"/>
    </location>
</feature>
<evidence type="ECO:0000313" key="6">
    <source>
        <dbReference type="EMBL" id="CAI74893.1"/>
    </source>
</evidence>
<evidence type="ECO:0000259" key="4">
    <source>
        <dbReference type="Pfam" id="PF14382"/>
    </source>
</evidence>
<dbReference type="GO" id="GO:0000177">
    <property type="term" value="C:cytoplasmic exosome (RNase complex)"/>
    <property type="evidence" value="ECO:0007669"/>
    <property type="project" value="TreeGrafter"/>
</dbReference>
<evidence type="ECO:0000313" key="7">
    <source>
        <dbReference type="Proteomes" id="UP000001950"/>
    </source>
</evidence>
<dbReference type="InterPro" id="IPR025721">
    <property type="entry name" value="Exosome_cplx_N_dom"/>
</dbReference>
<dbReference type="PANTHER" id="PTHR21321">
    <property type="entry name" value="PNAS-3 RELATED"/>
    <property type="match status" value="1"/>
</dbReference>
<organism evidence="6 7">
    <name type="scientific">Theileria annulata</name>
    <dbReference type="NCBI Taxonomy" id="5874"/>
    <lineage>
        <taxon>Eukaryota</taxon>
        <taxon>Sar</taxon>
        <taxon>Alveolata</taxon>
        <taxon>Apicomplexa</taxon>
        <taxon>Aconoidasida</taxon>
        <taxon>Piroplasmida</taxon>
        <taxon>Theileriidae</taxon>
        <taxon>Theileria</taxon>
    </lineage>
</organism>
<dbReference type="InParanoid" id="Q4UDE6"/>
<comment type="subcellular location">
    <subcellularLocation>
        <location evidence="1">Nucleus</location>
    </subcellularLocation>
</comment>
<dbReference type="GO" id="GO:0071034">
    <property type="term" value="P:CUT catabolic process"/>
    <property type="evidence" value="ECO:0007669"/>
    <property type="project" value="TreeGrafter"/>
</dbReference>
<dbReference type="GO" id="GO:0000467">
    <property type="term" value="P:exonucleolytic trimming to generate mature 3'-end of 5.8S rRNA from tricistronic rRNA transcript (SSU-rRNA, 5.8S rRNA, LSU-rRNA)"/>
    <property type="evidence" value="ECO:0007669"/>
    <property type="project" value="TreeGrafter"/>
</dbReference>
<dbReference type="InterPro" id="IPR048565">
    <property type="entry name" value="S1_RRP4"/>
</dbReference>
<keyword evidence="2" id="KW-0271">Exosome</keyword>
<dbReference type="Pfam" id="PF21266">
    <property type="entry name" value="S1_RRP4"/>
    <property type="match status" value="1"/>
</dbReference>
<dbReference type="SUPFAM" id="SSF54791">
    <property type="entry name" value="Eukaryotic type KH-domain (KH-domain type I)"/>
    <property type="match status" value="1"/>
</dbReference>
<dbReference type="Pfam" id="PF14382">
    <property type="entry name" value="ECR1_N"/>
    <property type="match status" value="1"/>
</dbReference>
<dbReference type="SUPFAM" id="SSF110324">
    <property type="entry name" value="Ribosomal L27 protein-like"/>
    <property type="match status" value="1"/>
</dbReference>
<evidence type="ECO:0000256" key="2">
    <source>
        <dbReference type="ARBA" id="ARBA00022835"/>
    </source>
</evidence>
<keyword evidence="3" id="KW-0694">RNA-binding</keyword>
<reference evidence="6 7" key="1">
    <citation type="journal article" date="2005" name="Science">
        <title>Genome of the host-cell transforming parasite Theileria annulata compared with T. parva.</title>
        <authorList>
            <person name="Pain A."/>
            <person name="Renauld H."/>
            <person name="Berriman M."/>
            <person name="Murphy L."/>
            <person name="Yeats C.A."/>
            <person name="Weir W."/>
            <person name="Kerhornou A."/>
            <person name="Aslett M."/>
            <person name="Bishop R."/>
            <person name="Bouchier C."/>
            <person name="Cochet M."/>
            <person name="Coulson R.M.R."/>
            <person name="Cronin A."/>
            <person name="de Villiers E.P."/>
            <person name="Fraser A."/>
            <person name="Fosker N."/>
            <person name="Gardner M."/>
            <person name="Goble A."/>
            <person name="Griffiths-Jones S."/>
            <person name="Harris D.E."/>
            <person name="Katzer F."/>
            <person name="Larke N."/>
            <person name="Lord A."/>
            <person name="Maser P."/>
            <person name="McKellar S."/>
            <person name="Mooney P."/>
            <person name="Morton F."/>
            <person name="Nene V."/>
            <person name="O'Neil S."/>
            <person name="Price C."/>
            <person name="Quail M.A."/>
            <person name="Rabbinowitsch E."/>
            <person name="Rawlings N.D."/>
            <person name="Rutter S."/>
            <person name="Saunders D."/>
            <person name="Seeger K."/>
            <person name="Shah T."/>
            <person name="Squares R."/>
            <person name="Squares S."/>
            <person name="Tivey A."/>
            <person name="Walker A.R."/>
            <person name="Woodward J."/>
            <person name="Dobbelaere D.A.E."/>
            <person name="Langsley G."/>
            <person name="Rajandream M.A."/>
            <person name="McKeever D."/>
            <person name="Shiels B."/>
            <person name="Tait A."/>
            <person name="Barrell B.G."/>
            <person name="Hall N."/>
        </authorList>
    </citation>
    <scope>NUCLEOTIDE SEQUENCE [LARGE SCALE GENOMIC DNA]</scope>
    <source>
        <strain evidence="7">Ankara</strain>
    </source>
</reference>
<dbReference type="Proteomes" id="UP000001950">
    <property type="component" value="Chromosome 2"/>
</dbReference>
<dbReference type="GO" id="GO:0003723">
    <property type="term" value="F:RNA binding"/>
    <property type="evidence" value="ECO:0007669"/>
    <property type="project" value="UniProtKB-KW"/>
</dbReference>
<proteinExistence type="predicted"/>
<dbReference type="OMA" id="GPYIPEV"/>
<dbReference type="OrthoDB" id="1650at2759"/>
<accession>Q4UDE6</accession>
<dbReference type="VEuPathDB" id="PiroplasmaDB:TA14785"/>
<dbReference type="GO" id="GO:0034475">
    <property type="term" value="P:U4 snRNA 3'-end processing"/>
    <property type="evidence" value="ECO:0007669"/>
    <property type="project" value="TreeGrafter"/>
</dbReference>
<dbReference type="eggNOG" id="KOG3013">
    <property type="taxonomic scope" value="Eukaryota"/>
</dbReference>
<dbReference type="GO" id="GO:0071051">
    <property type="term" value="P:poly(A)-dependent snoRNA 3'-end processing"/>
    <property type="evidence" value="ECO:0007669"/>
    <property type="project" value="TreeGrafter"/>
</dbReference>